<keyword evidence="2" id="KW-1185">Reference proteome</keyword>
<dbReference type="RefSeq" id="WP_016874296.1">
    <property type="nucleotide sequence ID" value="NZ_AJLN01000116.1"/>
</dbReference>
<dbReference type="SUPFAM" id="SSF53756">
    <property type="entry name" value="UDP-Glycosyltransferase/glycogen phosphorylase"/>
    <property type="match status" value="1"/>
</dbReference>
<dbReference type="Proteomes" id="UP000268857">
    <property type="component" value="Unassembled WGS sequence"/>
</dbReference>
<accession>A0A3S1API0</accession>
<evidence type="ECO:0000313" key="1">
    <source>
        <dbReference type="EMBL" id="RUR86788.1"/>
    </source>
</evidence>
<dbReference type="AlphaFoldDB" id="A0A3S1API0"/>
<name>A0A3S1API0_CHLFR</name>
<reference evidence="1 2" key="1">
    <citation type="journal article" date="2019" name="Genome Biol. Evol.">
        <title>Day and night: Metabolic profiles and evolutionary relationships of six axenic non-marine cyanobacteria.</title>
        <authorList>
            <person name="Will S.E."/>
            <person name="Henke P."/>
            <person name="Boedeker C."/>
            <person name="Huang S."/>
            <person name="Brinkmann H."/>
            <person name="Rohde M."/>
            <person name="Jarek M."/>
            <person name="Friedl T."/>
            <person name="Seufert S."/>
            <person name="Schumacher M."/>
            <person name="Overmann J."/>
            <person name="Neumann-Schaal M."/>
            <person name="Petersen J."/>
        </authorList>
    </citation>
    <scope>NUCLEOTIDE SEQUENCE [LARGE SCALE GENOMIC DNA]</scope>
    <source>
        <strain evidence="1 2">PCC 6912</strain>
    </source>
</reference>
<dbReference type="Gene3D" id="3.40.50.2000">
    <property type="entry name" value="Glycogen Phosphorylase B"/>
    <property type="match status" value="1"/>
</dbReference>
<protein>
    <recommendedName>
        <fullName evidence="3">Glycosyl transferase family 1 domain-containing protein</fullName>
    </recommendedName>
</protein>
<evidence type="ECO:0008006" key="3">
    <source>
        <dbReference type="Google" id="ProtNLM"/>
    </source>
</evidence>
<dbReference type="STRING" id="211165.GCA_000317285_05140"/>
<comment type="caution">
    <text evidence="1">The sequence shown here is derived from an EMBL/GenBank/DDBJ whole genome shotgun (WGS) entry which is preliminary data.</text>
</comment>
<sequence length="547" mass="61754">MEKIANNTLSLWREEGCHIIQKNFNVFRSLVKQAKDLAQQGKYDAAAAYADVAALYATLQHSGLFVSLELEQVLLKIGTEAIQSSFDRTKNTSLQKTPKNVLHVATSVKGIGGHSRMIWRWIQQDTQRSHSVVLTRQEPLKVPRMLTDVVTNSHGSVCVLNNTIGSLVSWAKRLREIAASADVVVLHTLCDDVIPSIAFANEEQSPPIVFVNHADQYFWLGASISNVVANLRKSGMTLSKERRGVEAERNLLLPIILNPTHRTLSRTEAKRQLGLDESNILILSIARSVKYRTINESSFADVHIPVLKQYDRAILIVIGPGNSEDWSSAIEQTQGRIRVFQEREDTAVFLQAADIYVDSFPMPSTTSLLEAGSYDLPLVSRFPYSDASDILSADAPGMDDNLIRVRNLEQYTEVLSRLIEDEKFRLSLGEATKKCIAQMHTGDGWQHLLEDIYTRAANTPRPKLNLTAAVMDTMFLSEPDVLLPRVFSQKDIGVGELIQSRLRLMPFTQRLHIWSELIKKHGFGQVSLLLPEWFYLRYYSRLREMRL</sequence>
<evidence type="ECO:0000313" key="2">
    <source>
        <dbReference type="Proteomes" id="UP000268857"/>
    </source>
</evidence>
<proteinExistence type="predicted"/>
<organism evidence="1 2">
    <name type="scientific">Chlorogloeopsis fritschii PCC 6912</name>
    <dbReference type="NCBI Taxonomy" id="211165"/>
    <lineage>
        <taxon>Bacteria</taxon>
        <taxon>Bacillati</taxon>
        <taxon>Cyanobacteriota</taxon>
        <taxon>Cyanophyceae</taxon>
        <taxon>Nostocales</taxon>
        <taxon>Chlorogloeopsidaceae</taxon>
        <taxon>Chlorogloeopsis</taxon>
    </lineage>
</organism>
<gene>
    <name evidence="1" type="ORF">PCC6912_02310</name>
</gene>
<dbReference type="EMBL" id="RSCJ01000001">
    <property type="protein sequence ID" value="RUR86788.1"/>
    <property type="molecule type" value="Genomic_DNA"/>
</dbReference>
<dbReference type="OrthoDB" id="479249at2"/>